<keyword evidence="2" id="KW-1185">Reference proteome</keyword>
<dbReference type="Proteomes" id="UP001500707">
    <property type="component" value="Unassembled WGS sequence"/>
</dbReference>
<evidence type="ECO:0000313" key="1">
    <source>
        <dbReference type="EMBL" id="GAA3590723.1"/>
    </source>
</evidence>
<sequence>MEFVFICWYCGEDYVLVGRQVGWWVDKWRLPAEADCWCCGRTNETPDPPWTEA</sequence>
<name>A0ABP6YU67_9ACTN</name>
<accession>A0ABP6YU67</accession>
<reference evidence="2" key="1">
    <citation type="journal article" date="2019" name="Int. J. Syst. Evol. Microbiol.">
        <title>The Global Catalogue of Microorganisms (GCM) 10K type strain sequencing project: providing services to taxonomists for standard genome sequencing and annotation.</title>
        <authorList>
            <consortium name="The Broad Institute Genomics Platform"/>
            <consortium name="The Broad Institute Genome Sequencing Center for Infectious Disease"/>
            <person name="Wu L."/>
            <person name="Ma J."/>
        </authorList>
    </citation>
    <scope>NUCLEOTIDE SEQUENCE [LARGE SCALE GENOMIC DNA]</scope>
    <source>
        <strain evidence="2">JCM 17656</strain>
    </source>
</reference>
<organism evidence="1 2">
    <name type="scientific">Streptomyces osmaniensis</name>
    <dbReference type="NCBI Taxonomy" id="593134"/>
    <lineage>
        <taxon>Bacteria</taxon>
        <taxon>Bacillati</taxon>
        <taxon>Actinomycetota</taxon>
        <taxon>Actinomycetes</taxon>
        <taxon>Kitasatosporales</taxon>
        <taxon>Streptomycetaceae</taxon>
        <taxon>Streptomyces</taxon>
    </lineage>
</organism>
<comment type="caution">
    <text evidence="1">The sequence shown here is derived from an EMBL/GenBank/DDBJ whole genome shotgun (WGS) entry which is preliminary data.</text>
</comment>
<evidence type="ECO:0008006" key="3">
    <source>
        <dbReference type="Google" id="ProtNLM"/>
    </source>
</evidence>
<proteinExistence type="predicted"/>
<dbReference type="EMBL" id="BAABCE010000027">
    <property type="protein sequence ID" value="GAA3590723.1"/>
    <property type="molecule type" value="Genomic_DNA"/>
</dbReference>
<protein>
    <recommendedName>
        <fullName evidence="3">Rubredoxin</fullName>
    </recommendedName>
</protein>
<evidence type="ECO:0000313" key="2">
    <source>
        <dbReference type="Proteomes" id="UP001500707"/>
    </source>
</evidence>
<gene>
    <name evidence="1" type="ORF">GCM10022295_85450</name>
</gene>
<dbReference type="RefSeq" id="WP_346186308.1">
    <property type="nucleotide sequence ID" value="NZ_BAABCE010000027.1"/>
</dbReference>